<proteinExistence type="predicted"/>
<protein>
    <recommendedName>
        <fullName evidence="2">Peptidoglycan binding-like domain-containing protein</fullName>
    </recommendedName>
</protein>
<feature type="compositionally biased region" description="Polar residues" evidence="1">
    <location>
        <begin position="764"/>
        <end position="777"/>
    </location>
</feature>
<dbReference type="InterPro" id="IPR036365">
    <property type="entry name" value="PGBD-like_sf"/>
</dbReference>
<evidence type="ECO:0000256" key="1">
    <source>
        <dbReference type="SAM" id="MobiDB-lite"/>
    </source>
</evidence>
<feature type="domain" description="Peptidoglycan binding-like" evidence="2">
    <location>
        <begin position="85"/>
        <end position="151"/>
    </location>
</feature>
<dbReference type="InterPro" id="IPR036366">
    <property type="entry name" value="PGBDSf"/>
</dbReference>
<dbReference type="Proteomes" id="UP000177943">
    <property type="component" value="Unassembled WGS sequence"/>
</dbReference>
<reference evidence="3 4" key="1">
    <citation type="journal article" date="2016" name="Nat. Commun.">
        <title>Thousands of microbial genomes shed light on interconnected biogeochemical processes in an aquifer system.</title>
        <authorList>
            <person name="Anantharaman K."/>
            <person name="Brown C.T."/>
            <person name="Hug L.A."/>
            <person name="Sharon I."/>
            <person name="Castelle C.J."/>
            <person name="Probst A.J."/>
            <person name="Thomas B.C."/>
            <person name="Singh A."/>
            <person name="Wilkins M.J."/>
            <person name="Karaoz U."/>
            <person name="Brodie E.L."/>
            <person name="Williams K.H."/>
            <person name="Hubbard S.S."/>
            <person name="Banfield J.F."/>
        </authorList>
    </citation>
    <scope>NUCLEOTIDE SEQUENCE [LARGE SCALE GENOMIC DNA]</scope>
</reference>
<evidence type="ECO:0000259" key="2">
    <source>
        <dbReference type="Pfam" id="PF01471"/>
    </source>
</evidence>
<evidence type="ECO:0000313" key="4">
    <source>
        <dbReference type="Proteomes" id="UP000177943"/>
    </source>
</evidence>
<gene>
    <name evidence="3" type="ORF">A3D56_01255</name>
</gene>
<dbReference type="AlphaFoldDB" id="A0A1G2MNB7"/>
<feature type="region of interest" description="Disordered" evidence="1">
    <location>
        <begin position="764"/>
        <end position="784"/>
    </location>
</feature>
<name>A0A1G2MNB7_9BACT</name>
<dbReference type="EMBL" id="MHRP01000049">
    <property type="protein sequence ID" value="OHA25395.1"/>
    <property type="molecule type" value="Genomic_DNA"/>
</dbReference>
<dbReference type="Pfam" id="PF01471">
    <property type="entry name" value="PG_binding_1"/>
    <property type="match status" value="1"/>
</dbReference>
<accession>A0A1G2MNB7</accession>
<comment type="caution">
    <text evidence="3">The sequence shown here is derived from an EMBL/GenBank/DDBJ whole genome shotgun (WGS) entry which is preliminary data.</text>
</comment>
<sequence>MSISKKSKTIRVVAGLLGFAMAFSLSFGVVTPSASAATIEELTAQINSLLSTIASLQAQLSGMQGGSSSVGAYVFAANLTVGSKGQDVMNLQKVLNMSADTQVASGGSAGSPGNETSFFGPATKAAVIKFQIKNGISPVAGYVGPITRAKLNSMGGTVVVPPGVTPPPAPAGTGLTVSSPTQPAGSLAPQSAARVPFTKITVTAGSDGDVILNSVTVQRGGLAQDAVFGGIVLLNENGLQLGIAKTLNSNHQAVIGEAVTIPRGTSKTFTVAGNMAASLSAYAGQVANISVVGVNTAAVVSGSLPIVGASHTINSSLSIGSVTTERASLQPTTAVNKEVGTTGFTFSQFKVTAGSVENVRVHSVRWNQASSAGSADLANVVTVVSGVEYPTTISADGKYYSTVFPGGLLIEKGLFKEISIKADVAGGSGRTINFGVEKTTDLYIIGETYGYGITPPSTGTGFTSGTIWYPAQTITVANGSITVEKALAVPAQNIAPNLGNQVLGGYTVEIKGEPITVASHVFSFATTGTKTAGSSAQITQVTIVDENGSVIAGPVDEVDTTGDVTFTDTVLYPIGKKTYTFKGKVGPGFGADGTVILSTTPSTNWTTVTGQVTGKTITPSSAAVTMSTITVKSAALTISVSSNPAAQTIVAGAQDFIFANVLLDATASGEDMTMSSVPLDYELVTGSTDLTSCNLFNGSTQLTSGTNTVNPSGDDNSLNFTLDSTLTIPKGTVTTLTVKCNIPSSITSGAHSFGYNSASTPTITGKTSGQSVTPTENTGAGQTITETTGGTIAVALDSSSPSYSIAAAGTAGNVASVLRFTTTNEAIKLTEVALVLTQVAGNASSSPDDVTKVTLWDGVTKVGESIFTGGSYYASTTIGSCAGCSDFIVPKDADKVMTVKVDLGEQGISQVGTPGAFIRVDWDGGNNGAPNNIGGVKGVGQSSGTTISANGTDTASSGFRVFKSYPTVEIVPLSDTKLVAGRRDLFKFKVTASTKGDVGIHRLSFTIATSSATQQIDMIDALNVYGFTDSAYSTPVSGVQTDGALGYVNKDLTLAWASASSILRIHAETTGNASTTLVIPAGTTRYFTLRGDVTLAGTTYSVSSALQGDQKFESGVSPIPHNVAGASTSYLSSTTYFLTVSNVASDFIWRPYSTTTTNSAATLDYDDFANGYGVPGLPSTNTNSQILSN</sequence>
<dbReference type="Gene3D" id="1.10.101.10">
    <property type="entry name" value="PGBD-like superfamily/PGBD"/>
    <property type="match status" value="1"/>
</dbReference>
<dbReference type="SUPFAM" id="SSF47090">
    <property type="entry name" value="PGBD-like"/>
    <property type="match status" value="1"/>
</dbReference>
<organism evidence="3 4">
    <name type="scientific">Candidatus Taylorbacteria bacterium RIFCSPHIGHO2_02_FULL_45_35</name>
    <dbReference type="NCBI Taxonomy" id="1802311"/>
    <lineage>
        <taxon>Bacteria</taxon>
        <taxon>Candidatus Tayloriibacteriota</taxon>
    </lineage>
</organism>
<evidence type="ECO:0000313" key="3">
    <source>
        <dbReference type="EMBL" id="OHA25395.1"/>
    </source>
</evidence>
<dbReference type="InterPro" id="IPR002477">
    <property type="entry name" value="Peptidoglycan-bd-like"/>
</dbReference>